<comment type="caution">
    <text evidence="1">The sequence shown here is derived from an EMBL/GenBank/DDBJ whole genome shotgun (WGS) entry which is preliminary data.</text>
</comment>
<reference evidence="1" key="1">
    <citation type="journal article" date="2019" name="Sci. Rep.">
        <title>Draft genome of Tanacetum cinerariifolium, the natural source of mosquito coil.</title>
        <authorList>
            <person name="Yamashiro T."/>
            <person name="Shiraishi A."/>
            <person name="Satake H."/>
            <person name="Nakayama K."/>
        </authorList>
    </citation>
    <scope>NUCLEOTIDE SEQUENCE</scope>
</reference>
<dbReference type="AlphaFoldDB" id="A0A699XIV0"/>
<proteinExistence type="predicted"/>
<dbReference type="EMBL" id="BKCJ011870215">
    <property type="protein sequence ID" value="GFD59855.1"/>
    <property type="molecule type" value="Genomic_DNA"/>
</dbReference>
<feature type="non-terminal residue" evidence="1">
    <location>
        <position position="62"/>
    </location>
</feature>
<organism evidence="1">
    <name type="scientific">Tanacetum cinerariifolium</name>
    <name type="common">Dalmatian daisy</name>
    <name type="synonym">Chrysanthemum cinerariifolium</name>
    <dbReference type="NCBI Taxonomy" id="118510"/>
    <lineage>
        <taxon>Eukaryota</taxon>
        <taxon>Viridiplantae</taxon>
        <taxon>Streptophyta</taxon>
        <taxon>Embryophyta</taxon>
        <taxon>Tracheophyta</taxon>
        <taxon>Spermatophyta</taxon>
        <taxon>Magnoliopsida</taxon>
        <taxon>eudicotyledons</taxon>
        <taxon>Gunneridae</taxon>
        <taxon>Pentapetalae</taxon>
        <taxon>asterids</taxon>
        <taxon>campanulids</taxon>
        <taxon>Asterales</taxon>
        <taxon>Asteraceae</taxon>
        <taxon>Asteroideae</taxon>
        <taxon>Anthemideae</taxon>
        <taxon>Anthemidinae</taxon>
        <taxon>Tanacetum</taxon>
    </lineage>
</organism>
<feature type="non-terminal residue" evidence="1">
    <location>
        <position position="1"/>
    </location>
</feature>
<name>A0A699XIV0_TANCI</name>
<protein>
    <submittedName>
        <fullName evidence="1">Uncharacterized protein</fullName>
    </submittedName>
</protein>
<sequence>IDTTGAVVASGTLVGETALKISTIVKFSQNVLLGAAAFAISLYWTYTNHPSAQDAEKKPTLA</sequence>
<accession>A0A699XIV0</accession>
<evidence type="ECO:0000313" key="1">
    <source>
        <dbReference type="EMBL" id="GFD59855.1"/>
    </source>
</evidence>
<gene>
    <name evidence="1" type="ORF">Tci_931824</name>
</gene>